<evidence type="ECO:0000313" key="1">
    <source>
        <dbReference type="EMBL" id="EJW96947.1"/>
    </source>
</evidence>
<proteinExistence type="predicted"/>
<sequence length="54" mass="6354">MKRQTVDLGREPRFLRLVLYFAVLAFCHRLWSVPHGRSSCLFSLRHQSSNILPI</sequence>
<protein>
    <submittedName>
        <fullName evidence="1">Uncharacterized protein</fullName>
    </submittedName>
</protein>
<comment type="caution">
    <text evidence="1">The sequence shown here is derived from an EMBL/GenBank/DDBJ whole genome shotgun (WGS) entry which is preliminary data.</text>
</comment>
<reference evidence="1" key="1">
    <citation type="journal article" date="2012" name="PLoS ONE">
        <title>Gene sets for utilization of primary and secondary nutrition supplies in the distal gut of endangered iberian lynx.</title>
        <authorList>
            <person name="Alcaide M."/>
            <person name="Messina E."/>
            <person name="Richter M."/>
            <person name="Bargiela R."/>
            <person name="Peplies J."/>
            <person name="Huws S.A."/>
            <person name="Newbold C.J."/>
            <person name="Golyshin P.N."/>
            <person name="Simon M.A."/>
            <person name="Lopez G."/>
            <person name="Yakimov M.M."/>
            <person name="Ferrer M."/>
        </authorList>
    </citation>
    <scope>NUCLEOTIDE SEQUENCE</scope>
</reference>
<dbReference type="AlphaFoldDB" id="J9G554"/>
<organism evidence="1">
    <name type="scientific">gut metagenome</name>
    <dbReference type="NCBI Taxonomy" id="749906"/>
    <lineage>
        <taxon>unclassified sequences</taxon>
        <taxon>metagenomes</taxon>
        <taxon>organismal metagenomes</taxon>
    </lineage>
</organism>
<accession>J9G554</accession>
<name>J9G554_9ZZZZ</name>
<dbReference type="EMBL" id="AMCI01005020">
    <property type="protein sequence ID" value="EJW96947.1"/>
    <property type="molecule type" value="Genomic_DNA"/>
</dbReference>
<gene>
    <name evidence="1" type="ORF">EVA_14947</name>
</gene>